<dbReference type="InterPro" id="IPR028994">
    <property type="entry name" value="Integrin_alpha_N"/>
</dbReference>
<evidence type="ECO:0000313" key="2">
    <source>
        <dbReference type="EMBL" id="WAC02717.1"/>
    </source>
</evidence>
<sequence>MIHASNERRTGEKFGFPVVIRDGVILVGALQTSLWSNGEYLAKVGSVYVFEQDENTDQWVKVKKLMPSDPVGHDMFGKMVDIHNGTIIIGASLQENYENDFRVGAAYVFTKDETGEWVERQKLEASNRRNGAQFGEAVAISGDYIFIGASGHAVYAASGNTSQTGAAYVFKKDTNGSWQETQYLFLDDVSVFDEKFGQSVSASR</sequence>
<dbReference type="Gene3D" id="2.130.10.130">
    <property type="entry name" value="Integrin alpha, N-terminal"/>
    <property type="match status" value="1"/>
</dbReference>
<dbReference type="EMBL" id="CP113088">
    <property type="protein sequence ID" value="WAC02717.1"/>
    <property type="molecule type" value="Genomic_DNA"/>
</dbReference>
<name>A0A9E8SEH6_9FLAO</name>
<evidence type="ECO:0000313" key="3">
    <source>
        <dbReference type="Proteomes" id="UP001164705"/>
    </source>
</evidence>
<dbReference type="AlphaFoldDB" id="A0A9E8SEH6"/>
<evidence type="ECO:0000256" key="1">
    <source>
        <dbReference type="ARBA" id="ARBA00022729"/>
    </source>
</evidence>
<dbReference type="PANTHER" id="PTHR36220">
    <property type="entry name" value="UNNAMED PRODUCT"/>
    <property type="match status" value="1"/>
</dbReference>
<dbReference type="Pfam" id="PF14312">
    <property type="entry name" value="FG-GAP_2"/>
    <property type="match status" value="2"/>
</dbReference>
<keyword evidence="3" id="KW-1185">Reference proteome</keyword>
<dbReference type="Proteomes" id="UP001164705">
    <property type="component" value="Chromosome"/>
</dbReference>
<proteinExistence type="predicted"/>
<dbReference type="PANTHER" id="PTHR36220:SF1">
    <property type="entry name" value="GAMMA TUBULIN COMPLEX COMPONENT C-TERMINAL DOMAIN-CONTAINING PROTEIN"/>
    <property type="match status" value="1"/>
</dbReference>
<reference evidence="2" key="1">
    <citation type="submission" date="2022-11" db="EMBL/GenBank/DDBJ databases">
        <title>Lacinutrix neustonica HL-RS19T sp. nov., isolated from the surface microlayer sample of brackish Lake Shihwa.</title>
        <authorList>
            <person name="Choi J.Y."/>
            <person name="Hwang C.Y."/>
        </authorList>
    </citation>
    <scope>NUCLEOTIDE SEQUENCE</scope>
    <source>
        <strain evidence="2">HL-RS19</strain>
    </source>
</reference>
<dbReference type="RefSeq" id="WP_267677315.1">
    <property type="nucleotide sequence ID" value="NZ_CP113088.1"/>
</dbReference>
<keyword evidence="1" id="KW-0732">Signal</keyword>
<protein>
    <submittedName>
        <fullName evidence="2">FG-GAP repeat protein</fullName>
    </submittedName>
</protein>
<dbReference type="InterPro" id="IPR011043">
    <property type="entry name" value="Gal_Oxase/kelch_b-propeller"/>
</dbReference>
<dbReference type="InterPro" id="IPR013517">
    <property type="entry name" value="FG-GAP"/>
</dbReference>
<organism evidence="2 3">
    <name type="scientific">Lacinutrix neustonica</name>
    <dbReference type="NCBI Taxonomy" id="2980107"/>
    <lineage>
        <taxon>Bacteria</taxon>
        <taxon>Pseudomonadati</taxon>
        <taxon>Bacteroidota</taxon>
        <taxon>Flavobacteriia</taxon>
        <taxon>Flavobacteriales</taxon>
        <taxon>Flavobacteriaceae</taxon>
        <taxon>Lacinutrix</taxon>
    </lineage>
</organism>
<dbReference type="KEGG" id="lnu:N7U66_03335"/>
<accession>A0A9E8SEH6</accession>
<gene>
    <name evidence="2" type="ORF">N7U66_03335</name>
</gene>
<dbReference type="SUPFAM" id="SSF50965">
    <property type="entry name" value="Galactose oxidase, central domain"/>
    <property type="match status" value="1"/>
</dbReference>